<dbReference type="RefSeq" id="WP_167033272.1">
    <property type="nucleotide sequence ID" value="NZ_CP050177.1"/>
</dbReference>
<dbReference type="KEGG" id="slia:HA039_23925"/>
<organism evidence="1 2">
    <name type="scientific">Streptomyces liangshanensis</name>
    <dbReference type="NCBI Taxonomy" id="2717324"/>
    <lineage>
        <taxon>Bacteria</taxon>
        <taxon>Bacillati</taxon>
        <taxon>Actinomycetota</taxon>
        <taxon>Actinomycetes</taxon>
        <taxon>Kitasatosporales</taxon>
        <taxon>Streptomycetaceae</taxon>
        <taxon>Streptomyces</taxon>
    </lineage>
</organism>
<keyword evidence="2" id="KW-1185">Reference proteome</keyword>
<reference evidence="1 2" key="1">
    <citation type="submission" date="2020-03" db="EMBL/GenBank/DDBJ databases">
        <title>A novel species.</title>
        <authorList>
            <person name="Gao J."/>
        </authorList>
    </citation>
    <scope>NUCLEOTIDE SEQUENCE [LARGE SCALE GENOMIC DNA]</scope>
    <source>
        <strain evidence="1 2">QMT-12</strain>
    </source>
</reference>
<accession>A0A6G9H315</accession>
<dbReference type="EMBL" id="CP050177">
    <property type="protein sequence ID" value="QIQ04923.1"/>
    <property type="molecule type" value="Genomic_DNA"/>
</dbReference>
<gene>
    <name evidence="1" type="ORF">HA039_23925</name>
</gene>
<dbReference type="Proteomes" id="UP000501179">
    <property type="component" value="Chromosome"/>
</dbReference>
<dbReference type="AlphaFoldDB" id="A0A6G9H315"/>
<protein>
    <submittedName>
        <fullName evidence="1">Uncharacterized protein</fullName>
    </submittedName>
</protein>
<proteinExistence type="predicted"/>
<name>A0A6G9H315_9ACTN</name>
<evidence type="ECO:0000313" key="1">
    <source>
        <dbReference type="EMBL" id="QIQ04923.1"/>
    </source>
</evidence>
<evidence type="ECO:0000313" key="2">
    <source>
        <dbReference type="Proteomes" id="UP000501179"/>
    </source>
</evidence>
<sequence length="72" mass="7780">MKDKSNARRVLARLTEEFGTDGTLIVPKPNPGVRAAEGAEGADLIPGSALRWPRCECGNSVCPDYEAPRDRP</sequence>